<accession>A0A9W9MDE6</accession>
<reference evidence="1" key="1">
    <citation type="submission" date="2022-11" db="EMBL/GenBank/DDBJ databases">
        <authorList>
            <person name="Petersen C."/>
        </authorList>
    </citation>
    <scope>NUCLEOTIDE SEQUENCE</scope>
    <source>
        <strain evidence="1">IBT 20477</strain>
    </source>
</reference>
<reference evidence="1" key="2">
    <citation type="journal article" date="2023" name="IMA Fungus">
        <title>Comparative genomic study of the Penicillium genus elucidates a diverse pangenome and 15 lateral gene transfer events.</title>
        <authorList>
            <person name="Petersen C."/>
            <person name="Sorensen T."/>
            <person name="Nielsen M.R."/>
            <person name="Sondergaard T.E."/>
            <person name="Sorensen J.L."/>
            <person name="Fitzpatrick D.A."/>
            <person name="Frisvad J.C."/>
            <person name="Nielsen K.L."/>
        </authorList>
    </citation>
    <scope>NUCLEOTIDE SEQUENCE</scope>
    <source>
        <strain evidence="1">IBT 20477</strain>
    </source>
</reference>
<proteinExistence type="predicted"/>
<dbReference type="Proteomes" id="UP001150942">
    <property type="component" value="Unassembled WGS sequence"/>
</dbReference>
<dbReference type="AlphaFoldDB" id="A0A9W9MDE6"/>
<name>A0A9W9MDE6_9EURO</name>
<gene>
    <name evidence="1" type="ORF">N7449_006671</name>
</gene>
<protein>
    <submittedName>
        <fullName evidence="1">Uncharacterized protein</fullName>
    </submittedName>
</protein>
<evidence type="ECO:0000313" key="2">
    <source>
        <dbReference type="Proteomes" id="UP001150942"/>
    </source>
</evidence>
<organism evidence="1 2">
    <name type="scientific">Penicillium cf. viridicatum</name>
    <dbReference type="NCBI Taxonomy" id="2972119"/>
    <lineage>
        <taxon>Eukaryota</taxon>
        <taxon>Fungi</taxon>
        <taxon>Dikarya</taxon>
        <taxon>Ascomycota</taxon>
        <taxon>Pezizomycotina</taxon>
        <taxon>Eurotiomycetes</taxon>
        <taxon>Eurotiomycetidae</taxon>
        <taxon>Eurotiales</taxon>
        <taxon>Aspergillaceae</taxon>
        <taxon>Penicillium</taxon>
    </lineage>
</organism>
<sequence>MAISTGPTSILMSYAAGLWLESASGDLTPVDAGFVTKLGAFAVAFGHLRFNTPIGTIGDVVLLGSNGTLVSVDGVKVALSAGGVASGLAGGQLDFCS</sequence>
<comment type="caution">
    <text evidence="1">The sequence shown here is derived from an EMBL/GenBank/DDBJ whole genome shotgun (WGS) entry which is preliminary data.</text>
</comment>
<dbReference type="EMBL" id="JAPQKQ010000005">
    <property type="protein sequence ID" value="KAJ5196192.1"/>
    <property type="molecule type" value="Genomic_DNA"/>
</dbReference>
<evidence type="ECO:0000313" key="1">
    <source>
        <dbReference type="EMBL" id="KAJ5196192.1"/>
    </source>
</evidence>
<keyword evidence="2" id="KW-1185">Reference proteome</keyword>
<dbReference type="OrthoDB" id="10036721at2759"/>